<keyword evidence="1" id="KW-0472">Membrane</keyword>
<name>A0A315ED71_9BURK</name>
<dbReference type="AlphaFoldDB" id="A0A315ED71"/>
<evidence type="ECO:0000256" key="1">
    <source>
        <dbReference type="SAM" id="Phobius"/>
    </source>
</evidence>
<comment type="caution">
    <text evidence="2">The sequence shown here is derived from an EMBL/GenBank/DDBJ whole genome shotgun (WGS) entry which is preliminary data.</text>
</comment>
<dbReference type="Pfam" id="PF11346">
    <property type="entry name" value="DUF3149"/>
    <property type="match status" value="1"/>
</dbReference>
<dbReference type="OrthoDB" id="8594755at2"/>
<dbReference type="InterPro" id="IPR021494">
    <property type="entry name" value="DUF3149"/>
</dbReference>
<evidence type="ECO:0000313" key="3">
    <source>
        <dbReference type="Proteomes" id="UP000250790"/>
    </source>
</evidence>
<feature type="transmembrane region" description="Helical" evidence="1">
    <location>
        <begin position="12"/>
        <end position="32"/>
    </location>
</feature>
<evidence type="ECO:0000313" key="2">
    <source>
        <dbReference type="EMBL" id="PUE55860.1"/>
    </source>
</evidence>
<evidence type="ECO:0008006" key="4">
    <source>
        <dbReference type="Google" id="ProtNLM"/>
    </source>
</evidence>
<proteinExistence type="predicted"/>
<keyword evidence="1" id="KW-1133">Transmembrane helix</keyword>
<dbReference type="Proteomes" id="UP000250790">
    <property type="component" value="Unassembled WGS sequence"/>
</dbReference>
<gene>
    <name evidence="2" type="ORF">B9Z37_01235</name>
</gene>
<dbReference type="EMBL" id="NESN01000001">
    <property type="protein sequence ID" value="PUE55860.1"/>
    <property type="molecule type" value="Genomic_DNA"/>
</dbReference>
<keyword evidence="1" id="KW-0812">Transmembrane</keyword>
<protein>
    <recommendedName>
        <fullName evidence="4">DUF3149 domain-containing protein</fullName>
    </recommendedName>
</protein>
<organism evidence="2 3">
    <name type="scientific">Limnohabitans parvus II-B4</name>
    <dbReference type="NCBI Taxonomy" id="1293052"/>
    <lineage>
        <taxon>Bacteria</taxon>
        <taxon>Pseudomonadati</taxon>
        <taxon>Pseudomonadota</taxon>
        <taxon>Betaproteobacteria</taxon>
        <taxon>Burkholderiales</taxon>
        <taxon>Comamonadaceae</taxon>
        <taxon>Limnohabitans</taxon>
    </lineage>
</organism>
<reference evidence="2 3" key="1">
    <citation type="submission" date="2017-04" db="EMBL/GenBank/DDBJ databases">
        <title>Unexpected and diverse lifestyles within the genus Limnohabitans.</title>
        <authorList>
            <person name="Kasalicky V."/>
            <person name="Mehrshad M."/>
            <person name="Andrei S.-A."/>
            <person name="Salcher M."/>
            <person name="Kratochvilova H."/>
            <person name="Simek K."/>
            <person name="Ghai R."/>
        </authorList>
    </citation>
    <scope>NUCLEOTIDE SEQUENCE [LARGE SCALE GENOMIC DNA]</scope>
    <source>
        <strain evidence="2 3">II-B4</strain>
    </source>
</reference>
<sequence>MIDLFSTDYGLMSLAVIVFMLLMAAFFLRMFIHKMNANE</sequence>
<keyword evidence="3" id="KW-1185">Reference proteome</keyword>
<accession>A0A315ED71</accession>